<name>A0A1H9QXZ6_9MICO</name>
<proteinExistence type="predicted"/>
<keyword evidence="8" id="KW-0460">Magnesium</keyword>
<evidence type="ECO:0000256" key="1">
    <source>
        <dbReference type="ARBA" id="ARBA00001946"/>
    </source>
</evidence>
<feature type="compositionally biased region" description="Polar residues" evidence="11">
    <location>
        <begin position="1"/>
        <end position="18"/>
    </location>
</feature>
<reference evidence="13" key="1">
    <citation type="submission" date="2016-10" db="EMBL/GenBank/DDBJ databases">
        <authorList>
            <person name="Varghese N."/>
            <person name="Submissions S."/>
        </authorList>
    </citation>
    <scope>NUCLEOTIDE SEQUENCE [LARGE SCALE GENOMIC DNA]</scope>
    <source>
        <strain evidence="13">CGMCC 1.6963</strain>
    </source>
</reference>
<gene>
    <name evidence="12" type="ORF">SAMN05216199_0788</name>
</gene>
<dbReference type="PANTHER" id="PTHR30040:SF2">
    <property type="entry name" value="FAD:PROTEIN FMN TRANSFERASE"/>
    <property type="match status" value="1"/>
</dbReference>
<dbReference type="STRING" id="587636.SAMN05216199_0788"/>
<feature type="region of interest" description="Disordered" evidence="11">
    <location>
        <begin position="1"/>
        <end position="25"/>
    </location>
</feature>
<dbReference type="InterPro" id="IPR003374">
    <property type="entry name" value="ApbE-like_sf"/>
</dbReference>
<dbReference type="AlphaFoldDB" id="A0A1H9QXZ6"/>
<dbReference type="EMBL" id="FOHB01000001">
    <property type="protein sequence ID" value="SER65310.1"/>
    <property type="molecule type" value="Genomic_DNA"/>
</dbReference>
<dbReference type="Gene3D" id="3.10.520.10">
    <property type="entry name" value="ApbE-like domains"/>
    <property type="match status" value="2"/>
</dbReference>
<dbReference type="SUPFAM" id="SSF143631">
    <property type="entry name" value="ApbE-like"/>
    <property type="match status" value="1"/>
</dbReference>
<evidence type="ECO:0000256" key="9">
    <source>
        <dbReference type="ARBA" id="ARBA00031306"/>
    </source>
</evidence>
<keyword evidence="7" id="KW-0274">FAD</keyword>
<comment type="cofactor">
    <cofactor evidence="1">
        <name>Mg(2+)</name>
        <dbReference type="ChEBI" id="CHEBI:18420"/>
    </cofactor>
</comment>
<dbReference type="Proteomes" id="UP000199019">
    <property type="component" value="Unassembled WGS sequence"/>
</dbReference>
<evidence type="ECO:0000256" key="2">
    <source>
        <dbReference type="ARBA" id="ARBA00011955"/>
    </source>
</evidence>
<dbReference type="EC" id="2.7.1.180" evidence="2"/>
<evidence type="ECO:0000256" key="4">
    <source>
        <dbReference type="ARBA" id="ARBA00022630"/>
    </source>
</evidence>
<evidence type="ECO:0000256" key="6">
    <source>
        <dbReference type="ARBA" id="ARBA00022723"/>
    </source>
</evidence>
<evidence type="ECO:0000256" key="3">
    <source>
        <dbReference type="ARBA" id="ARBA00016337"/>
    </source>
</evidence>
<evidence type="ECO:0000313" key="12">
    <source>
        <dbReference type="EMBL" id="SER65310.1"/>
    </source>
</evidence>
<dbReference type="GO" id="GO:0046872">
    <property type="term" value="F:metal ion binding"/>
    <property type="evidence" value="ECO:0007669"/>
    <property type="project" value="UniProtKB-KW"/>
</dbReference>
<evidence type="ECO:0000256" key="11">
    <source>
        <dbReference type="SAM" id="MobiDB-lite"/>
    </source>
</evidence>
<keyword evidence="13" id="KW-1185">Reference proteome</keyword>
<keyword evidence="12" id="KW-0449">Lipoprotein</keyword>
<evidence type="ECO:0000313" key="13">
    <source>
        <dbReference type="Proteomes" id="UP000199019"/>
    </source>
</evidence>
<evidence type="ECO:0000256" key="10">
    <source>
        <dbReference type="ARBA" id="ARBA00048540"/>
    </source>
</evidence>
<dbReference type="PANTHER" id="PTHR30040">
    <property type="entry name" value="THIAMINE BIOSYNTHESIS LIPOPROTEIN APBE"/>
    <property type="match status" value="1"/>
</dbReference>
<dbReference type="GO" id="GO:0016740">
    <property type="term" value="F:transferase activity"/>
    <property type="evidence" value="ECO:0007669"/>
    <property type="project" value="UniProtKB-KW"/>
</dbReference>
<comment type="catalytic activity">
    <reaction evidence="10">
        <text>L-threonyl-[protein] + FAD = FMN-L-threonyl-[protein] + AMP + H(+)</text>
        <dbReference type="Rhea" id="RHEA:36847"/>
        <dbReference type="Rhea" id="RHEA-COMP:11060"/>
        <dbReference type="Rhea" id="RHEA-COMP:11061"/>
        <dbReference type="ChEBI" id="CHEBI:15378"/>
        <dbReference type="ChEBI" id="CHEBI:30013"/>
        <dbReference type="ChEBI" id="CHEBI:57692"/>
        <dbReference type="ChEBI" id="CHEBI:74257"/>
        <dbReference type="ChEBI" id="CHEBI:456215"/>
        <dbReference type="EC" id="2.7.1.180"/>
    </reaction>
</comment>
<evidence type="ECO:0000256" key="8">
    <source>
        <dbReference type="ARBA" id="ARBA00022842"/>
    </source>
</evidence>
<keyword evidence="4" id="KW-0285">Flavoprotein</keyword>
<evidence type="ECO:0000256" key="7">
    <source>
        <dbReference type="ARBA" id="ARBA00022827"/>
    </source>
</evidence>
<protein>
    <recommendedName>
        <fullName evidence="3">FAD:protein FMN transferase</fullName>
        <ecNumber evidence="2">2.7.1.180</ecNumber>
    </recommendedName>
    <alternativeName>
        <fullName evidence="9">Flavin transferase</fullName>
    </alternativeName>
</protein>
<dbReference type="Pfam" id="PF02424">
    <property type="entry name" value="ApbE"/>
    <property type="match status" value="2"/>
</dbReference>
<keyword evidence="5" id="KW-0808">Transferase</keyword>
<accession>A0A1H9QXZ6</accession>
<dbReference type="InterPro" id="IPR024932">
    <property type="entry name" value="ApbE"/>
</dbReference>
<organism evidence="12 13">
    <name type="scientific">Pedococcus cremeus</name>
    <dbReference type="NCBI Taxonomy" id="587636"/>
    <lineage>
        <taxon>Bacteria</taxon>
        <taxon>Bacillati</taxon>
        <taxon>Actinomycetota</taxon>
        <taxon>Actinomycetes</taxon>
        <taxon>Micrococcales</taxon>
        <taxon>Intrasporangiaceae</taxon>
        <taxon>Pedococcus</taxon>
    </lineage>
</organism>
<sequence>MSAVVTTPETSTAGQATMNADAERPPRRVWVEQVMGLPISIHVRGTERAPVGEVETAVAQAFAHLRRVDRVFSAWRDDSDLMRMRRGELSEADAHPWVGEVRALCSEAEQRTGGLFRATLPAPDGGADVWDPTGLVKGWAVEGAARHLALVPRISFCVNAGGDIIAGAGRDAGDLEAWRVGIEDPRDRSLVAATVELTVGAVATSGSAARGAHIVDPRTGSPVDRAGSATVTGPSLLWADVWATALFVDPEQGRAALEGAAPAYRCLVL</sequence>
<evidence type="ECO:0000256" key="5">
    <source>
        <dbReference type="ARBA" id="ARBA00022679"/>
    </source>
</evidence>
<keyword evidence="6" id="KW-0479">Metal-binding</keyword>